<keyword evidence="2 5" id="KW-0436">Ligase</keyword>
<dbReference type="SUPFAM" id="SSF56801">
    <property type="entry name" value="Acetyl-CoA synthetase-like"/>
    <property type="match status" value="1"/>
</dbReference>
<dbReference type="CDD" id="cd17631">
    <property type="entry name" value="FACL_FadD13-like"/>
    <property type="match status" value="1"/>
</dbReference>
<dbReference type="PANTHER" id="PTHR43201">
    <property type="entry name" value="ACYL-COA SYNTHETASE"/>
    <property type="match status" value="1"/>
</dbReference>
<dbReference type="PANTHER" id="PTHR43201:SF5">
    <property type="entry name" value="MEDIUM-CHAIN ACYL-COA LIGASE ACSF2, MITOCHONDRIAL"/>
    <property type="match status" value="1"/>
</dbReference>
<name>A0A840P1J4_9ACTN</name>
<dbReference type="EMBL" id="JACHGN010000004">
    <property type="protein sequence ID" value="MBB5132336.1"/>
    <property type="molecule type" value="Genomic_DNA"/>
</dbReference>
<dbReference type="AlphaFoldDB" id="A0A840P1J4"/>
<comment type="caution">
    <text evidence="5">The sequence shown here is derived from an EMBL/GenBank/DDBJ whole genome shotgun (WGS) entry which is preliminary data.</text>
</comment>
<evidence type="ECO:0000313" key="5">
    <source>
        <dbReference type="EMBL" id="MBB5132336.1"/>
    </source>
</evidence>
<proteinExistence type="inferred from homology"/>
<dbReference type="Proteomes" id="UP000578449">
    <property type="component" value="Unassembled WGS sequence"/>
</dbReference>
<accession>A0A840P1J4</accession>
<organism evidence="5 6">
    <name type="scientific">Thermocatellispora tengchongensis</name>
    <dbReference type="NCBI Taxonomy" id="1073253"/>
    <lineage>
        <taxon>Bacteria</taxon>
        <taxon>Bacillati</taxon>
        <taxon>Actinomycetota</taxon>
        <taxon>Actinomycetes</taxon>
        <taxon>Streptosporangiales</taxon>
        <taxon>Streptosporangiaceae</taxon>
        <taxon>Thermocatellispora</taxon>
    </lineage>
</organism>
<feature type="domain" description="AMP-binding enzyme C-terminal" evidence="4">
    <location>
        <begin position="419"/>
        <end position="494"/>
    </location>
</feature>
<protein>
    <submittedName>
        <fullName evidence="5">Fatty-acyl-CoA synthase</fullName>
        <ecNumber evidence="5">6.2.1.-</ecNumber>
    </submittedName>
</protein>
<dbReference type="FunFam" id="3.30.300.30:FF:000008">
    <property type="entry name" value="2,3-dihydroxybenzoate-AMP ligase"/>
    <property type="match status" value="1"/>
</dbReference>
<dbReference type="GO" id="GO:0006631">
    <property type="term" value="P:fatty acid metabolic process"/>
    <property type="evidence" value="ECO:0007669"/>
    <property type="project" value="TreeGrafter"/>
</dbReference>
<dbReference type="NCBIfam" id="NF004837">
    <property type="entry name" value="PRK06187.1"/>
    <property type="match status" value="1"/>
</dbReference>
<dbReference type="GO" id="GO:0031956">
    <property type="term" value="F:medium-chain fatty acid-CoA ligase activity"/>
    <property type="evidence" value="ECO:0007669"/>
    <property type="project" value="TreeGrafter"/>
</dbReference>
<dbReference type="Gene3D" id="3.30.300.30">
    <property type="match status" value="1"/>
</dbReference>
<evidence type="ECO:0000259" key="4">
    <source>
        <dbReference type="Pfam" id="PF13193"/>
    </source>
</evidence>
<dbReference type="InterPro" id="IPR000873">
    <property type="entry name" value="AMP-dep_synth/lig_dom"/>
</dbReference>
<dbReference type="Pfam" id="PF13193">
    <property type="entry name" value="AMP-binding_C"/>
    <property type="match status" value="1"/>
</dbReference>
<dbReference type="InterPro" id="IPR025110">
    <property type="entry name" value="AMP-bd_C"/>
</dbReference>
<reference evidence="5 6" key="1">
    <citation type="submission" date="2020-08" db="EMBL/GenBank/DDBJ databases">
        <title>Genomic Encyclopedia of Type Strains, Phase IV (KMG-IV): sequencing the most valuable type-strain genomes for metagenomic binning, comparative biology and taxonomic classification.</title>
        <authorList>
            <person name="Goeker M."/>
        </authorList>
    </citation>
    <scope>NUCLEOTIDE SEQUENCE [LARGE SCALE GENOMIC DNA]</scope>
    <source>
        <strain evidence="5 6">DSM 45615</strain>
    </source>
</reference>
<dbReference type="InterPro" id="IPR020845">
    <property type="entry name" value="AMP-binding_CS"/>
</dbReference>
<keyword evidence="6" id="KW-1185">Reference proteome</keyword>
<evidence type="ECO:0000313" key="6">
    <source>
        <dbReference type="Proteomes" id="UP000578449"/>
    </source>
</evidence>
<comment type="similarity">
    <text evidence="1">Belongs to the ATP-dependent AMP-binding enzyme family.</text>
</comment>
<dbReference type="Pfam" id="PF00501">
    <property type="entry name" value="AMP-binding"/>
    <property type="match status" value="1"/>
</dbReference>
<feature type="domain" description="AMP-dependent synthetase/ligase" evidence="3">
    <location>
        <begin position="12"/>
        <end position="368"/>
    </location>
</feature>
<gene>
    <name evidence="5" type="ORF">HNP84_002052</name>
</gene>
<evidence type="ECO:0000256" key="1">
    <source>
        <dbReference type="ARBA" id="ARBA00006432"/>
    </source>
</evidence>
<dbReference type="PROSITE" id="PS00455">
    <property type="entry name" value="AMP_BINDING"/>
    <property type="match status" value="1"/>
</dbReference>
<sequence>MRNAGLGGWPSRRARMTPDRTAFIFANRPITYAEVHERTTRLASQLRASGVRAGDRVAYLGRNHVAFAETMFASHLLGAIFVPLNFRLAAPEIGYMLDHSGATVLIYAPECAEAVRALPDTTALRQIVALDAPGPGERHYETWLAEGDPTPIDTPVRLDDTALILYTSGTTGRPKGAILTHGNLVWNCFNLLLGVDVTSDEVTLISAPLFHVAALNQTLLPTFLKGGCSVIMPSWDVDECYDLMEKHRVTWMFGVTTMFAAFARSPRWAGANLSSLRLLMAGGAAIPTALIRTYQERGLVFCQGYGLTETGPGVTFLEASQSVRKVGSAGVPVFFTNVRVVQPDGTDAPVGQPGEVLIQGPNVTPGYWRNPEATAAAFSDGDWFRSGDVAVLDEDGHLYVVDRVKDMYISGGENVYPAEIEAVLSEHPAIAEVAVLGVPDPKWGEVGRAFVVLRPGASVTPDELRDFLRPRLATYKIPVHFDITDDLPKTGSGKIHKPRLRRLPLP</sequence>
<evidence type="ECO:0000259" key="3">
    <source>
        <dbReference type="Pfam" id="PF00501"/>
    </source>
</evidence>
<dbReference type="Gene3D" id="3.40.50.12780">
    <property type="entry name" value="N-terminal domain of ligase-like"/>
    <property type="match status" value="1"/>
</dbReference>
<evidence type="ECO:0000256" key="2">
    <source>
        <dbReference type="ARBA" id="ARBA00022598"/>
    </source>
</evidence>
<dbReference type="InterPro" id="IPR045851">
    <property type="entry name" value="AMP-bd_C_sf"/>
</dbReference>
<dbReference type="EC" id="6.2.1.-" evidence="5"/>
<dbReference type="InterPro" id="IPR042099">
    <property type="entry name" value="ANL_N_sf"/>
</dbReference>